<dbReference type="Proteomes" id="UP000711178">
    <property type="component" value="Unassembled WGS sequence"/>
</dbReference>
<proteinExistence type="inferred from homology"/>
<dbReference type="Pfam" id="PF07963">
    <property type="entry name" value="N_methyl"/>
    <property type="match status" value="1"/>
</dbReference>
<evidence type="ECO:0000256" key="3">
    <source>
        <dbReference type="ARBA" id="ARBA00022475"/>
    </source>
</evidence>
<dbReference type="Gene3D" id="3.55.40.10">
    <property type="entry name" value="minor pseudopilin epsh domain"/>
    <property type="match status" value="1"/>
</dbReference>
<dbReference type="PROSITE" id="PS00409">
    <property type="entry name" value="PROKAR_NTER_METHYL"/>
    <property type="match status" value="1"/>
</dbReference>
<sequence length="183" mass="18633">MSGNSRGFTLLEMMVTLAVMVILLTVAMPAWQTLMQNQRLISTRDNLLSAMSQARASAVNDDSVVTICPYSAASSTACGSSWSAGWVISEQQSGSAVLLKSQPLVSGSPTIGTLAAGTASGTIASVSFNPRPPYVAVAQTGDFRICDSRGAAVALSFNLQSTGYAQSAASAGATLSGASLSCP</sequence>
<dbReference type="InterPro" id="IPR022346">
    <property type="entry name" value="T2SS_GspH"/>
</dbReference>
<evidence type="ECO:0000256" key="8">
    <source>
        <dbReference type="ARBA" id="ARBA00023136"/>
    </source>
</evidence>
<dbReference type="RefSeq" id="WP_043578879.1">
    <property type="nucleotide sequence ID" value="NZ_CP142381.1"/>
</dbReference>
<evidence type="ECO:0000256" key="2">
    <source>
        <dbReference type="ARBA" id="ARBA00021549"/>
    </source>
</evidence>
<keyword evidence="6" id="KW-0812">Transmembrane</keyword>
<evidence type="ECO:0000259" key="11">
    <source>
        <dbReference type="Pfam" id="PF12019"/>
    </source>
</evidence>
<feature type="domain" description="General secretion pathway GspH" evidence="11">
    <location>
        <begin position="45"/>
        <end position="161"/>
    </location>
</feature>
<comment type="similarity">
    <text evidence="9">Belongs to the GSP H family.</text>
</comment>
<evidence type="ECO:0000256" key="6">
    <source>
        <dbReference type="ARBA" id="ARBA00022692"/>
    </source>
</evidence>
<keyword evidence="13" id="KW-1185">Reference proteome</keyword>
<keyword evidence="3" id="KW-1003">Cell membrane</keyword>
<evidence type="ECO:0000313" key="13">
    <source>
        <dbReference type="Proteomes" id="UP000711178"/>
    </source>
</evidence>
<dbReference type="Pfam" id="PF12019">
    <property type="entry name" value="GspH"/>
    <property type="match status" value="1"/>
</dbReference>
<evidence type="ECO:0000256" key="10">
    <source>
        <dbReference type="ARBA" id="ARBA00030775"/>
    </source>
</evidence>
<name>A0ABS7FIJ9_9NEIS</name>
<organism evidence="12 13">
    <name type="scientific">Chromobacterium subtsugae</name>
    <dbReference type="NCBI Taxonomy" id="251747"/>
    <lineage>
        <taxon>Bacteria</taxon>
        <taxon>Pseudomonadati</taxon>
        <taxon>Pseudomonadota</taxon>
        <taxon>Betaproteobacteria</taxon>
        <taxon>Neisseriales</taxon>
        <taxon>Chromobacteriaceae</taxon>
        <taxon>Chromobacterium</taxon>
    </lineage>
</organism>
<gene>
    <name evidence="12" type="ORF">KIF53_19800</name>
</gene>
<reference evidence="12 13" key="1">
    <citation type="submission" date="2021-05" db="EMBL/GenBank/DDBJ databases">
        <title>Draft Whole Genome Sequencing Of Biosensor Chromobacterium violaceum Strain CV026 Reveals A Regulatory RNA In Chromobacterium violaceum Phenotype Regulatory Network.</title>
        <authorList>
            <person name="Hong K.W."/>
            <person name="Chan K.G."/>
            <person name="Chang C.-Y."/>
        </authorList>
    </citation>
    <scope>NUCLEOTIDE SEQUENCE [LARGE SCALE GENOMIC DNA]</scope>
    <source>
        <strain evidence="12 13">ATCC 31532</strain>
    </source>
</reference>
<protein>
    <recommendedName>
        <fullName evidence="2">Type II secretion system protein H</fullName>
    </recommendedName>
    <alternativeName>
        <fullName evidence="10">General secretion pathway protein H</fullName>
    </alternativeName>
</protein>
<dbReference type="GeneID" id="89683931"/>
<keyword evidence="8" id="KW-0472">Membrane</keyword>
<comment type="subcellular location">
    <subcellularLocation>
        <location evidence="1">Cell inner membrane</location>
        <topology evidence="1">Single-pass membrane protein</topology>
    </subcellularLocation>
</comment>
<dbReference type="SUPFAM" id="SSF54523">
    <property type="entry name" value="Pili subunits"/>
    <property type="match status" value="1"/>
</dbReference>
<evidence type="ECO:0000256" key="5">
    <source>
        <dbReference type="ARBA" id="ARBA00022519"/>
    </source>
</evidence>
<dbReference type="EMBL" id="JAHDTB010000026">
    <property type="protein sequence ID" value="MBW8289887.1"/>
    <property type="molecule type" value="Genomic_DNA"/>
</dbReference>
<keyword evidence="4" id="KW-0488">Methylation</keyword>
<keyword evidence="7" id="KW-1133">Transmembrane helix</keyword>
<accession>A0ABS7FIJ9</accession>
<keyword evidence="5" id="KW-0997">Cell inner membrane</keyword>
<evidence type="ECO:0000313" key="12">
    <source>
        <dbReference type="EMBL" id="MBW8289887.1"/>
    </source>
</evidence>
<dbReference type="InterPro" id="IPR012902">
    <property type="entry name" value="N_methyl_site"/>
</dbReference>
<comment type="caution">
    <text evidence="12">The sequence shown here is derived from an EMBL/GenBank/DDBJ whole genome shotgun (WGS) entry which is preliminary data.</text>
</comment>
<evidence type="ECO:0000256" key="9">
    <source>
        <dbReference type="ARBA" id="ARBA00025772"/>
    </source>
</evidence>
<evidence type="ECO:0000256" key="7">
    <source>
        <dbReference type="ARBA" id="ARBA00022989"/>
    </source>
</evidence>
<evidence type="ECO:0000256" key="4">
    <source>
        <dbReference type="ARBA" id="ARBA00022481"/>
    </source>
</evidence>
<dbReference type="NCBIfam" id="TIGR02532">
    <property type="entry name" value="IV_pilin_GFxxxE"/>
    <property type="match status" value="1"/>
</dbReference>
<evidence type="ECO:0000256" key="1">
    <source>
        <dbReference type="ARBA" id="ARBA00004377"/>
    </source>
</evidence>
<dbReference type="InterPro" id="IPR045584">
    <property type="entry name" value="Pilin-like"/>
</dbReference>